<geneLocation type="plasmid" evidence="2 3">
    <name>pRahaq202</name>
</geneLocation>
<evidence type="ECO:0000256" key="1">
    <source>
        <dbReference type="SAM" id="MobiDB-lite"/>
    </source>
</evidence>
<dbReference type="EMBL" id="CP003246">
    <property type="protein sequence ID" value="AEX54772.1"/>
    <property type="molecule type" value="Genomic_DNA"/>
</dbReference>
<name>H2J2F5_RAHAC</name>
<feature type="compositionally biased region" description="Basic and acidic residues" evidence="1">
    <location>
        <begin position="8"/>
        <end position="50"/>
    </location>
</feature>
<dbReference type="KEGG" id="raq:Rahaq2_5070"/>
<evidence type="ECO:0000313" key="2">
    <source>
        <dbReference type="EMBL" id="AEX54772.1"/>
    </source>
</evidence>
<dbReference type="HOGENOM" id="CLU_3121826_0_0_6"/>
<feature type="region of interest" description="Disordered" evidence="1">
    <location>
        <begin position="1"/>
        <end position="50"/>
    </location>
</feature>
<gene>
    <name evidence="2" type="ordered locus">Rahaq2_5070</name>
</gene>
<proteinExistence type="predicted"/>
<dbReference type="RefSeq" id="WP_014333881.1">
    <property type="nucleotide sequence ID" value="NC_016819.1"/>
</dbReference>
<keyword evidence="3" id="KW-1185">Reference proteome</keyword>
<accession>H2J2F5</accession>
<dbReference type="PATRIC" id="fig|745277.3.peg.4840"/>
<dbReference type="AlphaFoldDB" id="H2J2F5"/>
<sequence>MSVISAQDKSKPGHDHERDKDIHKRERDNPQPDYQKDHPSDAPESGDKKL</sequence>
<organism evidence="2 3">
    <name type="scientific">Rahnella aquatilis (strain ATCC 33071 / DSM 4594 / JCM 1683 / NBRC 105701 / NCIMB 13365 / CIP 78.65)</name>
    <dbReference type="NCBI Taxonomy" id="745277"/>
    <lineage>
        <taxon>Bacteria</taxon>
        <taxon>Pseudomonadati</taxon>
        <taxon>Pseudomonadota</taxon>
        <taxon>Gammaproteobacteria</taxon>
        <taxon>Enterobacterales</taxon>
        <taxon>Yersiniaceae</taxon>
        <taxon>Rahnella</taxon>
    </lineage>
</organism>
<dbReference type="Proteomes" id="UP000009010">
    <property type="component" value="Plasmid pRahaq202"/>
</dbReference>
<reference evidence="2 3" key="1">
    <citation type="journal article" date="2012" name="J. Bacteriol.">
        <title>Complete Genome Sequence of Rahnella aquatilis CIP 78.65.</title>
        <authorList>
            <person name="Martinez R.J."/>
            <person name="Bruce D."/>
            <person name="Detter C."/>
            <person name="Goodwin L.A."/>
            <person name="Han J."/>
            <person name="Han C.S."/>
            <person name="Held B."/>
            <person name="Land M.L."/>
            <person name="Mikhailova N."/>
            <person name="Nolan M."/>
            <person name="Pennacchio L."/>
            <person name="Pitluck S."/>
            <person name="Tapia R."/>
            <person name="Woyke T."/>
            <person name="Sobecky P.A."/>
        </authorList>
    </citation>
    <scope>NUCLEOTIDE SEQUENCE [LARGE SCALE GENOMIC DNA]</scope>
    <source>
        <strain evidence="3">ATCC 33071 / DSM 4594 / JCM 1683 / NBRC 105701 / NCIMB 13365 / CIP 78.65</strain>
        <plasmid evidence="2">pRahaq202</plasmid>
    </source>
</reference>
<evidence type="ECO:0000313" key="3">
    <source>
        <dbReference type="Proteomes" id="UP000009010"/>
    </source>
</evidence>
<reference evidence="3" key="2">
    <citation type="submission" date="2012-01" db="EMBL/GenBank/DDBJ databases">
        <title>Complete sequence of plasmid 2 of Rahnella aquatilis CIP 78.65.</title>
        <authorList>
            <person name="Lucas S."/>
            <person name="Han J."/>
            <person name="Lapidus A."/>
            <person name="Cheng J.-F."/>
            <person name="Goodwin L."/>
            <person name="Pitluck S."/>
            <person name="Peters L."/>
            <person name="Ovchinnikova G."/>
            <person name="Held B."/>
            <person name="Detter J.C."/>
            <person name="Han C."/>
            <person name="Tapia R."/>
            <person name="Land M."/>
            <person name="Hauser L."/>
            <person name="Kyrpides N."/>
            <person name="Ivanova N."/>
            <person name="Pagani I."/>
            <person name="Sobecky P."/>
            <person name="Martinez R."/>
            <person name="Woyke T."/>
        </authorList>
    </citation>
    <scope>NUCLEOTIDE SEQUENCE [LARGE SCALE GENOMIC DNA]</scope>
    <source>
        <strain evidence="3">ATCC 33071 / DSM 4594 / JCM 1683 / NBRC 105701 / NCIMB 13365 / CIP 78.65</strain>
        <plasmid evidence="3">pRahaq202</plasmid>
    </source>
</reference>
<keyword evidence="2" id="KW-0614">Plasmid</keyword>
<protein>
    <submittedName>
        <fullName evidence="2">Uncharacterized protein</fullName>
    </submittedName>
</protein>